<evidence type="ECO:0000313" key="3">
    <source>
        <dbReference type="EMBL" id="AYF99104.1"/>
    </source>
</evidence>
<protein>
    <recommendedName>
        <fullName evidence="2">PH domain-containing protein</fullName>
    </recommendedName>
</protein>
<gene>
    <name evidence="3" type="ORF">D7I47_13115</name>
</gene>
<accession>A0A387B5V7</accession>
<feature type="domain" description="PH" evidence="2">
    <location>
        <begin position="40"/>
        <end position="156"/>
    </location>
</feature>
<dbReference type="Pfam" id="PF25362">
    <property type="entry name" value="bPH_11"/>
    <property type="match status" value="1"/>
</dbReference>
<dbReference type="AlphaFoldDB" id="A0A387B5V7"/>
<dbReference type="OrthoDB" id="3826692at2"/>
<dbReference type="KEGG" id="lyd:D7I47_13115"/>
<feature type="transmembrane region" description="Helical" evidence="1">
    <location>
        <begin position="6"/>
        <end position="26"/>
    </location>
</feature>
<reference evidence="4" key="1">
    <citation type="submission" date="2018-09" db="EMBL/GenBank/DDBJ databases">
        <title>Genome sequencing of strain 2DFWR-13.</title>
        <authorList>
            <person name="Heo J."/>
            <person name="Kim S.-J."/>
            <person name="Kwon S.-W."/>
        </authorList>
    </citation>
    <scope>NUCLEOTIDE SEQUENCE [LARGE SCALE GENOMIC DNA]</scope>
    <source>
        <strain evidence="4">2DFWR-13</strain>
    </source>
</reference>
<keyword evidence="4" id="KW-1185">Reference proteome</keyword>
<name>A0A387B5V7_9MICO</name>
<evidence type="ECO:0000256" key="1">
    <source>
        <dbReference type="SAM" id="Phobius"/>
    </source>
</evidence>
<organism evidence="3 4">
    <name type="scientific">Protaetiibacter intestinalis</name>
    <dbReference type="NCBI Taxonomy" id="2419774"/>
    <lineage>
        <taxon>Bacteria</taxon>
        <taxon>Bacillati</taxon>
        <taxon>Actinomycetota</taxon>
        <taxon>Actinomycetes</taxon>
        <taxon>Micrococcales</taxon>
        <taxon>Microbacteriaceae</taxon>
        <taxon>Protaetiibacter</taxon>
    </lineage>
</organism>
<evidence type="ECO:0000259" key="2">
    <source>
        <dbReference type="Pfam" id="PF25362"/>
    </source>
</evidence>
<dbReference type="Proteomes" id="UP000278886">
    <property type="component" value="Chromosome"/>
</dbReference>
<dbReference type="InterPro" id="IPR057446">
    <property type="entry name" value="PH_bac"/>
</dbReference>
<keyword evidence="1" id="KW-0472">Membrane</keyword>
<evidence type="ECO:0000313" key="4">
    <source>
        <dbReference type="Proteomes" id="UP000278886"/>
    </source>
</evidence>
<dbReference type="RefSeq" id="WP_120763473.1">
    <property type="nucleotide sequence ID" value="NZ_CP032630.1"/>
</dbReference>
<keyword evidence="1" id="KW-0812">Transmembrane</keyword>
<sequence length="179" mass="19183">MADKFWPVLVIALLLAIAVGFMLLGWRNRRRRQSALDVVAVPPAEIGEELGSERVLYSATTLAEQPLERIVVGGLGFRARGLMRIARGGVVLDLAGTAPAFIPLADIRGVGLASWTIDKGVDEDGLVFVRWELAGTLVDSYFRADDPDRLLAVLTELSPSAAAAARTAHPDTPQEEAPA</sequence>
<keyword evidence="1" id="KW-1133">Transmembrane helix</keyword>
<proteinExistence type="predicted"/>
<dbReference type="EMBL" id="CP032630">
    <property type="protein sequence ID" value="AYF99104.1"/>
    <property type="molecule type" value="Genomic_DNA"/>
</dbReference>